<reference evidence="9" key="2">
    <citation type="submission" date="2022-03" db="EMBL/GenBank/DDBJ databases">
        <title>Draft title - Genomic analysis of global carrot germplasm unveils the trajectory of domestication and the origin of high carotenoid orange carrot.</title>
        <authorList>
            <person name="Iorizzo M."/>
            <person name="Ellison S."/>
            <person name="Senalik D."/>
            <person name="Macko-Podgorni A."/>
            <person name="Grzebelus D."/>
            <person name="Bostan H."/>
            <person name="Rolling W."/>
            <person name="Curaba J."/>
            <person name="Simon P."/>
        </authorList>
    </citation>
    <scope>NUCLEOTIDE SEQUENCE</scope>
    <source>
        <tissue evidence="9">Leaf</tissue>
    </source>
</reference>
<dbReference type="SUPFAM" id="SSF47954">
    <property type="entry name" value="Cyclin-like"/>
    <property type="match status" value="2"/>
</dbReference>
<dbReference type="CDD" id="cd20543">
    <property type="entry name" value="CYCLIN_AtCycD-like_rpt1"/>
    <property type="match status" value="1"/>
</dbReference>
<keyword evidence="3 5" id="KW-0195">Cyclin</keyword>
<keyword evidence="10" id="KW-1185">Reference proteome</keyword>
<evidence type="ECO:0000256" key="4">
    <source>
        <dbReference type="ARBA" id="ARBA00023306"/>
    </source>
</evidence>
<evidence type="ECO:0000256" key="2">
    <source>
        <dbReference type="ARBA" id="ARBA00022618"/>
    </source>
</evidence>
<dbReference type="STRING" id="79200.A0A162A4G5"/>
<proteinExistence type="inferred from homology"/>
<reference evidence="8" key="1">
    <citation type="journal article" date="2016" name="Nat. Genet.">
        <title>A high-quality carrot genome assembly provides new insights into carotenoid accumulation and asterid genome evolution.</title>
        <authorList>
            <person name="Iorizzo M."/>
            <person name="Ellison S."/>
            <person name="Senalik D."/>
            <person name="Zeng P."/>
            <person name="Satapoomin P."/>
            <person name="Huang J."/>
            <person name="Bowman M."/>
            <person name="Iovene M."/>
            <person name="Sanseverino W."/>
            <person name="Cavagnaro P."/>
            <person name="Yildiz M."/>
            <person name="Macko-Podgorni A."/>
            <person name="Moranska E."/>
            <person name="Grzebelus E."/>
            <person name="Grzebelus D."/>
            <person name="Ashrafi H."/>
            <person name="Zheng Z."/>
            <person name="Cheng S."/>
            <person name="Spooner D."/>
            <person name="Van Deynze A."/>
            <person name="Simon P."/>
        </authorList>
    </citation>
    <scope>NUCLEOTIDE SEQUENCE [LARGE SCALE GENOMIC DNA]</scope>
    <source>
        <tissue evidence="8">Leaf</tissue>
    </source>
</reference>
<protein>
    <submittedName>
        <fullName evidence="8">Uncharacterized protein</fullName>
    </submittedName>
</protein>
<dbReference type="InterPro" id="IPR048258">
    <property type="entry name" value="Cyclins_cyclin-box"/>
</dbReference>
<dbReference type="AlphaFoldDB" id="A0A162A4G5"/>
<dbReference type="EMBL" id="CP093347">
    <property type="protein sequence ID" value="WOH02703.1"/>
    <property type="molecule type" value="Genomic_DNA"/>
</dbReference>
<dbReference type="Gene3D" id="1.10.472.10">
    <property type="entry name" value="Cyclin-like"/>
    <property type="match status" value="2"/>
</dbReference>
<gene>
    <name evidence="8" type="ORF">DCAR_019304</name>
    <name evidence="9" type="ORF">DCAR_0522092</name>
</gene>
<organism evidence="8">
    <name type="scientific">Daucus carota subsp. sativus</name>
    <name type="common">Carrot</name>
    <dbReference type="NCBI Taxonomy" id="79200"/>
    <lineage>
        <taxon>Eukaryota</taxon>
        <taxon>Viridiplantae</taxon>
        <taxon>Streptophyta</taxon>
        <taxon>Embryophyta</taxon>
        <taxon>Tracheophyta</taxon>
        <taxon>Spermatophyta</taxon>
        <taxon>Magnoliopsida</taxon>
        <taxon>eudicotyledons</taxon>
        <taxon>Gunneridae</taxon>
        <taxon>Pentapetalae</taxon>
        <taxon>asterids</taxon>
        <taxon>campanulids</taxon>
        <taxon>Apiales</taxon>
        <taxon>Apiaceae</taxon>
        <taxon>Apioideae</taxon>
        <taxon>Scandiceae</taxon>
        <taxon>Daucinae</taxon>
        <taxon>Daucus</taxon>
        <taxon>Daucus sect. Daucus</taxon>
    </lineage>
</organism>
<evidence type="ECO:0000313" key="10">
    <source>
        <dbReference type="Proteomes" id="UP000077755"/>
    </source>
</evidence>
<evidence type="ECO:0000256" key="3">
    <source>
        <dbReference type="ARBA" id="ARBA00023127"/>
    </source>
</evidence>
<evidence type="ECO:0000256" key="1">
    <source>
        <dbReference type="ARBA" id="ARBA00009065"/>
    </source>
</evidence>
<evidence type="ECO:0000313" key="8">
    <source>
        <dbReference type="EMBL" id="KZM96062.1"/>
    </source>
</evidence>
<dbReference type="FunFam" id="1.10.472.10:FF:000040">
    <property type="entry name" value="D6-type cyclin"/>
    <property type="match status" value="1"/>
</dbReference>
<dbReference type="InterPro" id="IPR013763">
    <property type="entry name" value="Cyclin-like_dom"/>
</dbReference>
<dbReference type="OrthoDB" id="5590282at2759"/>
<dbReference type="FunFam" id="1.10.472.10:FF:000034">
    <property type="entry name" value="D2/4-type cyclin"/>
    <property type="match status" value="1"/>
</dbReference>
<dbReference type="PROSITE" id="PS00292">
    <property type="entry name" value="CYCLINS"/>
    <property type="match status" value="1"/>
</dbReference>
<name>A0A162A4G5_DAUCS</name>
<keyword evidence="2" id="KW-0132">Cell division</keyword>
<dbReference type="KEGG" id="dcr:108220863"/>
<dbReference type="SMART" id="SM01332">
    <property type="entry name" value="Cyclin_C"/>
    <property type="match status" value="1"/>
</dbReference>
<accession>A0A162A4G5</accession>
<feature type="domain" description="Cyclin-like" evidence="6">
    <location>
        <begin position="101"/>
        <end position="189"/>
    </location>
</feature>
<evidence type="ECO:0000313" key="9">
    <source>
        <dbReference type="EMBL" id="WOH02703.1"/>
    </source>
</evidence>
<dbReference type="PANTHER" id="PTHR10177">
    <property type="entry name" value="CYCLINS"/>
    <property type="match status" value="1"/>
</dbReference>
<keyword evidence="4" id="KW-0131">Cell cycle</keyword>
<evidence type="ECO:0000259" key="6">
    <source>
        <dbReference type="SMART" id="SM00385"/>
    </source>
</evidence>
<dbReference type="InterPro" id="IPR006671">
    <property type="entry name" value="Cyclin_N"/>
</dbReference>
<dbReference type="InterPro" id="IPR004367">
    <property type="entry name" value="Cyclin_C-dom"/>
</dbReference>
<dbReference type="SMART" id="SM00385">
    <property type="entry name" value="CYCLIN"/>
    <property type="match status" value="1"/>
</dbReference>
<sequence>MAASLDSAVSSLLCAEENESIYFDDDGVEEDQSSNFNDMGSDKNRNFLGEEGFLSGLVPLQSEECVELMFVKECQHLAAGDYAERLRNGGLDFKARQEAVDWIGKAHSYFNFGPLCAYLSVNYLDRFLSAYELPTGKEWMMQLLAVACLSLAAKMEETEVPLCLNLQFGESKFLFEAKTIQRMELLVLGTLKWRMQSITPFSFIDYFLAKMMGDDIASRLPIFRSTQLILSIIKGIDFLEFRPSEIAAAVALSVAGETQTVDTEKALYELHHHLQKDKVVKCVKLMKRLSTLSSSLSAVSSNGSNGLTHSSLPQSPIGVIDAACISYKSDETTVGTCANSSHYSENTKRRKLNQTHCIGVLRE</sequence>
<evidence type="ECO:0000259" key="7">
    <source>
        <dbReference type="SMART" id="SM01332"/>
    </source>
</evidence>
<feature type="domain" description="Cyclin C-terminal" evidence="7">
    <location>
        <begin position="198"/>
        <end position="315"/>
    </location>
</feature>
<dbReference type="Pfam" id="PF02984">
    <property type="entry name" value="Cyclin_C"/>
    <property type="match status" value="1"/>
</dbReference>
<dbReference type="GO" id="GO:0051301">
    <property type="term" value="P:cell division"/>
    <property type="evidence" value="ECO:0007669"/>
    <property type="project" value="UniProtKB-KW"/>
</dbReference>
<dbReference type="CDD" id="cd20544">
    <property type="entry name" value="CYCLIN_AtCycD-like_rpt2"/>
    <property type="match status" value="1"/>
</dbReference>
<dbReference type="EMBL" id="LNRQ01000005">
    <property type="protein sequence ID" value="KZM96062.1"/>
    <property type="molecule type" value="Genomic_DNA"/>
</dbReference>
<dbReference type="Proteomes" id="UP000077755">
    <property type="component" value="Chromosome 5"/>
</dbReference>
<dbReference type="Gramene" id="KZM96062">
    <property type="protein sequence ID" value="KZM96062"/>
    <property type="gene ID" value="DCAR_019304"/>
</dbReference>
<comment type="similarity">
    <text evidence="1">Belongs to the cyclin family. Cyclin D subfamily.</text>
</comment>
<dbReference type="Pfam" id="PF00134">
    <property type="entry name" value="Cyclin_N"/>
    <property type="match status" value="1"/>
</dbReference>
<dbReference type="InterPro" id="IPR039361">
    <property type="entry name" value="Cyclin"/>
</dbReference>
<evidence type="ECO:0000256" key="5">
    <source>
        <dbReference type="RuleBase" id="RU000383"/>
    </source>
</evidence>
<dbReference type="OMA" id="NFGPMCA"/>
<dbReference type="InterPro" id="IPR036915">
    <property type="entry name" value="Cyclin-like_sf"/>
</dbReference>